<evidence type="ECO:0000313" key="1">
    <source>
        <dbReference type="EMBL" id="ORB55276.1"/>
    </source>
</evidence>
<sequence>MTAMPDRLPARIEAAPREASARRVPGALDCWWRLGPNIRDQRTARARGVLSVDEHGTYLTVVLASSRVDVWPSDYMLGWDEHRSGTEAAPVFEQVPRYLDLLIDRPPLMPISMEWQQITRRGFREHPGDIMGDWRYDNPWD</sequence>
<comment type="caution">
    <text evidence="1">The sequence shown here is derived from an EMBL/GenBank/DDBJ whole genome shotgun (WGS) entry which is preliminary data.</text>
</comment>
<dbReference type="EMBL" id="MVII01000019">
    <property type="protein sequence ID" value="ORB55276.1"/>
    <property type="molecule type" value="Genomic_DNA"/>
</dbReference>
<evidence type="ECO:0000313" key="2">
    <source>
        <dbReference type="Proteomes" id="UP000192434"/>
    </source>
</evidence>
<dbReference type="Proteomes" id="UP000192434">
    <property type="component" value="Unassembled WGS sequence"/>
</dbReference>
<accession>A0A1X0J0Y0</accession>
<proteinExistence type="predicted"/>
<gene>
    <name evidence="1" type="ORF">BST43_15525</name>
</gene>
<name>A0A1X0J0Y0_9MYCO</name>
<organism evidence="1 2">
    <name type="scientific">Mycobacteroides saopaulense</name>
    <dbReference type="NCBI Taxonomy" id="1578165"/>
    <lineage>
        <taxon>Bacteria</taxon>
        <taxon>Bacillati</taxon>
        <taxon>Actinomycetota</taxon>
        <taxon>Actinomycetes</taxon>
        <taxon>Mycobacteriales</taxon>
        <taxon>Mycobacteriaceae</taxon>
        <taxon>Mycobacteroides</taxon>
    </lineage>
</organism>
<protein>
    <submittedName>
        <fullName evidence="1">Uncharacterized protein</fullName>
    </submittedName>
</protein>
<dbReference type="AlphaFoldDB" id="A0A1X0J0Y0"/>
<reference evidence="1 2" key="1">
    <citation type="submission" date="2016-12" db="EMBL/GenBank/DDBJ databases">
        <title>The new phylogeny of genus Mycobacterium.</title>
        <authorList>
            <person name="Tortoli E."/>
            <person name="Trovato A."/>
            <person name="Cirillo D.M."/>
        </authorList>
    </citation>
    <scope>NUCLEOTIDE SEQUENCE [LARGE SCALE GENOMIC DNA]</scope>
    <source>
        <strain evidence="1 2">CCUG 66554</strain>
    </source>
</reference>